<organism evidence="7 8">
    <name type="scientific">Diplodia corticola</name>
    <dbReference type="NCBI Taxonomy" id="236234"/>
    <lineage>
        <taxon>Eukaryota</taxon>
        <taxon>Fungi</taxon>
        <taxon>Dikarya</taxon>
        <taxon>Ascomycota</taxon>
        <taxon>Pezizomycotina</taxon>
        <taxon>Dothideomycetes</taxon>
        <taxon>Dothideomycetes incertae sedis</taxon>
        <taxon>Botryosphaeriales</taxon>
        <taxon>Botryosphaeriaceae</taxon>
        <taxon>Diplodia</taxon>
    </lineage>
</organism>
<dbReference type="Proteomes" id="UP000183809">
    <property type="component" value="Unassembled WGS sequence"/>
</dbReference>
<evidence type="ECO:0000313" key="8">
    <source>
        <dbReference type="Proteomes" id="UP000183809"/>
    </source>
</evidence>
<sequence>MTQIRPRASILAGTMTQSLYLSASKGSIAFLLDQSLFIMALKGRAPFFGWREYPHNLNLPATEIDASKCCERISESAKRLFVPEGESCVDVLAVRNDPEGVSTAWLFPPLSDVQPGDGKCSSRFFFIRQPYSWTQLLISEVLFRKLMTIFRVHPAFLEVVLTFGEKIAPVEESQCSFFASISSNGASDSTSNRPPPSGSTCSFEIAYNIKYVARHGRKYPKDPYSVRESGVYQKHTAASQQCTWILLQPSNELEERLQRHMFDPLASNPNGHLLIHALILLVASEDWREYVNYLEDEFSKLLDRGFFSSVRGSNTSGSINADFSDIRALHILADKLRKLLHILSLNRGLGARIKDTFQSLLSPVSTSGEVSSLLYAKLDLYDFQISTQHSRIDTLISRSEGVRSLIQHILDMRSSENNGNINRAMRDLTEQGVEENRLMRRLSNQATRDTRSMMVIAIITAIFLPATFAATFFGSNFFGFVNRESGSSLEAASNLWIYFVVAVALSGLAVSFVLIYYRVNCTWIPRDGTKDEDAEKDSEATVVGQV</sequence>
<dbReference type="OrthoDB" id="5396681at2759"/>
<keyword evidence="4 5" id="KW-0472">Membrane</keyword>
<reference evidence="7 8" key="1">
    <citation type="submission" date="2016-10" db="EMBL/GenBank/DDBJ databases">
        <title>Proteomics and genomics reveal pathogen-plant mechanisms compatible with a hemibiotrophic lifestyle of Diplodia corticola.</title>
        <authorList>
            <person name="Fernandes I."/>
            <person name="De Jonge R."/>
            <person name="Van De Peer Y."/>
            <person name="Devreese B."/>
            <person name="Alves A."/>
            <person name="Esteves A.C."/>
        </authorList>
    </citation>
    <scope>NUCLEOTIDE SEQUENCE [LARGE SCALE GENOMIC DNA]</scope>
    <source>
        <strain evidence="7 8">CBS 112549</strain>
    </source>
</reference>
<evidence type="ECO:0000256" key="2">
    <source>
        <dbReference type="ARBA" id="ARBA00022692"/>
    </source>
</evidence>
<comment type="subcellular location">
    <subcellularLocation>
        <location evidence="1">Membrane</location>
        <topology evidence="1">Multi-pass membrane protein</topology>
    </subcellularLocation>
</comment>
<feature type="transmembrane region" description="Helical" evidence="5">
    <location>
        <begin position="495"/>
        <end position="517"/>
    </location>
</feature>
<feature type="domain" description="CorA-like transporter" evidence="6">
    <location>
        <begin position="50"/>
        <end position="302"/>
    </location>
</feature>
<evidence type="ECO:0000256" key="1">
    <source>
        <dbReference type="ARBA" id="ARBA00004141"/>
    </source>
</evidence>
<dbReference type="InterPro" id="IPR045863">
    <property type="entry name" value="CorA_TM1_TM2"/>
</dbReference>
<keyword evidence="2 5" id="KW-0812">Transmembrane</keyword>
<evidence type="ECO:0000256" key="4">
    <source>
        <dbReference type="ARBA" id="ARBA00023136"/>
    </source>
</evidence>
<dbReference type="InterPro" id="IPR058257">
    <property type="entry name" value="CorA-like_dom"/>
</dbReference>
<evidence type="ECO:0000313" key="7">
    <source>
        <dbReference type="EMBL" id="OJD36867.1"/>
    </source>
</evidence>
<evidence type="ECO:0000259" key="6">
    <source>
        <dbReference type="Pfam" id="PF26616"/>
    </source>
</evidence>
<keyword evidence="8" id="KW-1185">Reference proteome</keyword>
<proteinExistence type="predicted"/>
<dbReference type="Gene3D" id="1.20.58.340">
    <property type="entry name" value="Magnesium transport protein CorA, transmembrane region"/>
    <property type="match status" value="1"/>
</dbReference>
<dbReference type="EMBL" id="MNUE01000009">
    <property type="protein sequence ID" value="OJD36867.1"/>
    <property type="molecule type" value="Genomic_DNA"/>
</dbReference>
<dbReference type="GO" id="GO:0016020">
    <property type="term" value="C:membrane"/>
    <property type="evidence" value="ECO:0007669"/>
    <property type="project" value="UniProtKB-SubCell"/>
</dbReference>
<comment type="caution">
    <text evidence="7">The sequence shown here is derived from an EMBL/GenBank/DDBJ whole genome shotgun (WGS) entry which is preliminary data.</text>
</comment>
<dbReference type="RefSeq" id="XP_020133127.1">
    <property type="nucleotide sequence ID" value="XM_020279889.1"/>
</dbReference>
<feature type="transmembrane region" description="Helical" evidence="5">
    <location>
        <begin position="453"/>
        <end position="475"/>
    </location>
</feature>
<dbReference type="AlphaFoldDB" id="A0A1J9RW68"/>
<dbReference type="GeneID" id="31020153"/>
<name>A0A1J9RW68_9PEZI</name>
<protein>
    <submittedName>
        <fullName evidence="7">Ankyrin repeat protein</fullName>
    </submittedName>
</protein>
<accession>A0A1J9RW68</accession>
<gene>
    <name evidence="7" type="ORF">BKCO1_900064</name>
</gene>
<evidence type="ECO:0000256" key="3">
    <source>
        <dbReference type="ARBA" id="ARBA00022989"/>
    </source>
</evidence>
<keyword evidence="3 5" id="KW-1133">Transmembrane helix</keyword>
<dbReference type="Pfam" id="PF26616">
    <property type="entry name" value="CorA-like"/>
    <property type="match status" value="1"/>
</dbReference>
<evidence type="ECO:0000256" key="5">
    <source>
        <dbReference type="SAM" id="Phobius"/>
    </source>
</evidence>
<dbReference type="SUPFAM" id="SSF144083">
    <property type="entry name" value="Magnesium transport protein CorA, transmembrane region"/>
    <property type="match status" value="1"/>
</dbReference>